<gene>
    <name evidence="2" type="ORF">JOF34_001742</name>
</gene>
<comment type="caution">
    <text evidence="2">The sequence shown here is derived from an EMBL/GenBank/DDBJ whole genome shotgun (WGS) entry which is preliminary data.</text>
</comment>
<feature type="region of interest" description="Disordered" evidence="1">
    <location>
        <begin position="102"/>
        <end position="139"/>
    </location>
</feature>
<evidence type="ECO:0000313" key="2">
    <source>
        <dbReference type="EMBL" id="MBP2437156.1"/>
    </source>
</evidence>
<keyword evidence="3" id="KW-1185">Reference proteome</keyword>
<organism evidence="2 3">
    <name type="scientific">Microbacterium amylolyticum</name>
    <dbReference type="NCBI Taxonomy" id="936337"/>
    <lineage>
        <taxon>Bacteria</taxon>
        <taxon>Bacillati</taxon>
        <taxon>Actinomycetota</taxon>
        <taxon>Actinomycetes</taxon>
        <taxon>Micrococcales</taxon>
        <taxon>Microbacteriaceae</taxon>
        <taxon>Microbacterium</taxon>
    </lineage>
</organism>
<protein>
    <submittedName>
        <fullName evidence="2">Metal-dependent amidase/aminoacylase/carboxypeptidase family protein</fullName>
    </submittedName>
</protein>
<name>A0ABS4ZIP2_9MICO</name>
<reference evidence="2 3" key="1">
    <citation type="submission" date="2021-03" db="EMBL/GenBank/DDBJ databases">
        <title>Sequencing the genomes of 1000 actinobacteria strains.</title>
        <authorList>
            <person name="Klenk H.-P."/>
        </authorList>
    </citation>
    <scope>NUCLEOTIDE SEQUENCE [LARGE SCALE GENOMIC DNA]</scope>
    <source>
        <strain evidence="2 3">DSM 24221</strain>
    </source>
</reference>
<dbReference type="Proteomes" id="UP001519362">
    <property type="component" value="Unassembled WGS sequence"/>
</dbReference>
<evidence type="ECO:0000313" key="3">
    <source>
        <dbReference type="Proteomes" id="UP001519362"/>
    </source>
</evidence>
<accession>A0ABS4ZIP2</accession>
<proteinExistence type="predicted"/>
<dbReference type="Gene3D" id="3.40.630.10">
    <property type="entry name" value="Zn peptidases"/>
    <property type="match status" value="1"/>
</dbReference>
<feature type="compositionally biased region" description="Basic residues" evidence="1">
    <location>
        <begin position="103"/>
        <end position="115"/>
    </location>
</feature>
<sequence length="139" mass="15245">MTKGRPMIIPDFTADARSLLPELIALRRALHAGPEIGLVLPRTQRRVPAALEGLPLEITTGTRTTSVVAVLRGTLPGPVVLLRGDMDGLPLVEETDLDERQYARVRPRSAHGRPRWRGEAAQRTTRRPSRIGDLHVPAG</sequence>
<dbReference type="SUPFAM" id="SSF53187">
    <property type="entry name" value="Zn-dependent exopeptidases"/>
    <property type="match status" value="1"/>
</dbReference>
<dbReference type="EMBL" id="JAGIOL010000001">
    <property type="protein sequence ID" value="MBP2437156.1"/>
    <property type="molecule type" value="Genomic_DNA"/>
</dbReference>
<evidence type="ECO:0000256" key="1">
    <source>
        <dbReference type="SAM" id="MobiDB-lite"/>
    </source>
</evidence>